<dbReference type="GO" id="GO:0000146">
    <property type="term" value="F:microfilament motor activity"/>
    <property type="evidence" value="ECO:0007669"/>
    <property type="project" value="TreeGrafter"/>
</dbReference>
<dbReference type="Pfam" id="PF00063">
    <property type="entry name" value="Myosin_head"/>
    <property type="match status" value="1"/>
</dbReference>
<dbReference type="PANTHER" id="PTHR13140">
    <property type="entry name" value="MYOSIN"/>
    <property type="match status" value="1"/>
</dbReference>
<gene>
    <name evidence="8" type="ORF">J4Q44_G00102020</name>
</gene>
<proteinExistence type="inferred from homology"/>
<evidence type="ECO:0000313" key="9">
    <source>
        <dbReference type="Proteomes" id="UP001356427"/>
    </source>
</evidence>
<keyword evidence="9" id="KW-1185">Reference proteome</keyword>
<keyword evidence="5 6" id="KW-0009">Actin-binding</keyword>
<dbReference type="GO" id="GO:0051015">
    <property type="term" value="F:actin filament binding"/>
    <property type="evidence" value="ECO:0007669"/>
    <property type="project" value="TreeGrafter"/>
</dbReference>
<dbReference type="GO" id="GO:0007015">
    <property type="term" value="P:actin filament organization"/>
    <property type="evidence" value="ECO:0007669"/>
    <property type="project" value="TreeGrafter"/>
</dbReference>
<dbReference type="Gene3D" id="1.20.58.530">
    <property type="match status" value="1"/>
</dbReference>
<comment type="caution">
    <text evidence="6">Lacks conserved residue(s) required for the propagation of feature annotation.</text>
</comment>
<dbReference type="GO" id="GO:0016459">
    <property type="term" value="C:myosin complex"/>
    <property type="evidence" value="ECO:0007669"/>
    <property type="project" value="UniProtKB-KW"/>
</dbReference>
<dbReference type="GO" id="GO:0005737">
    <property type="term" value="C:cytoplasm"/>
    <property type="evidence" value="ECO:0007669"/>
    <property type="project" value="TreeGrafter"/>
</dbReference>
<organism evidence="8 9">
    <name type="scientific">Coregonus suidteri</name>
    <dbReference type="NCBI Taxonomy" id="861788"/>
    <lineage>
        <taxon>Eukaryota</taxon>
        <taxon>Metazoa</taxon>
        <taxon>Chordata</taxon>
        <taxon>Craniata</taxon>
        <taxon>Vertebrata</taxon>
        <taxon>Euteleostomi</taxon>
        <taxon>Actinopterygii</taxon>
        <taxon>Neopterygii</taxon>
        <taxon>Teleostei</taxon>
        <taxon>Protacanthopterygii</taxon>
        <taxon>Salmoniformes</taxon>
        <taxon>Salmonidae</taxon>
        <taxon>Coregoninae</taxon>
        <taxon>Coregonus</taxon>
    </lineage>
</organism>
<comment type="caution">
    <text evidence="8">The sequence shown here is derived from an EMBL/GenBank/DDBJ whole genome shotgun (WGS) entry which is preliminary data.</text>
</comment>
<dbReference type="PANTHER" id="PTHR13140:SF857">
    <property type="entry name" value="MYOSIN-11"/>
    <property type="match status" value="1"/>
</dbReference>
<dbReference type="AlphaFoldDB" id="A0AAN8MQH3"/>
<protein>
    <recommendedName>
        <fullName evidence="7">Myosin motor domain-containing protein</fullName>
    </recommendedName>
</protein>
<evidence type="ECO:0000256" key="6">
    <source>
        <dbReference type="PROSITE-ProRule" id="PRU00782"/>
    </source>
</evidence>
<reference evidence="8 9" key="1">
    <citation type="submission" date="2021-04" db="EMBL/GenBank/DDBJ databases">
        <authorList>
            <person name="De Guttry C."/>
            <person name="Zahm M."/>
            <person name="Klopp C."/>
            <person name="Cabau C."/>
            <person name="Louis A."/>
            <person name="Berthelot C."/>
            <person name="Parey E."/>
            <person name="Roest Crollius H."/>
            <person name="Montfort J."/>
            <person name="Robinson-Rechavi M."/>
            <person name="Bucao C."/>
            <person name="Bouchez O."/>
            <person name="Gislard M."/>
            <person name="Lluch J."/>
            <person name="Milhes M."/>
            <person name="Lampietro C."/>
            <person name="Lopez Roques C."/>
            <person name="Donnadieu C."/>
            <person name="Braasch I."/>
            <person name="Desvignes T."/>
            <person name="Postlethwait J."/>
            <person name="Bobe J."/>
            <person name="Wedekind C."/>
            <person name="Guiguen Y."/>
        </authorList>
    </citation>
    <scope>NUCLEOTIDE SEQUENCE [LARGE SCALE GENOMIC DNA]</scope>
    <source>
        <strain evidence="8">Cs_M1</strain>
        <tissue evidence="8">Blood</tissue>
    </source>
</reference>
<evidence type="ECO:0000256" key="2">
    <source>
        <dbReference type="ARBA" id="ARBA00022741"/>
    </source>
</evidence>
<evidence type="ECO:0000256" key="4">
    <source>
        <dbReference type="ARBA" id="ARBA00023054"/>
    </source>
</evidence>
<keyword evidence="6" id="KW-0505">Motor protein</keyword>
<dbReference type="SUPFAM" id="SSF52540">
    <property type="entry name" value="P-loop containing nucleoside triphosphate hydrolases"/>
    <property type="match status" value="1"/>
</dbReference>
<dbReference type="PROSITE" id="PS51456">
    <property type="entry name" value="MYOSIN_MOTOR"/>
    <property type="match status" value="1"/>
</dbReference>
<dbReference type="EMBL" id="JAGTTL010000008">
    <property type="protein sequence ID" value="KAK6318991.1"/>
    <property type="molecule type" value="Genomic_DNA"/>
</dbReference>
<evidence type="ECO:0000313" key="8">
    <source>
        <dbReference type="EMBL" id="KAK6318991.1"/>
    </source>
</evidence>
<sequence length="124" mass="14692">MTCCVLNSFEQLCINFPNGKLQQYFNHYMFILEQEKYKREGIEWTFIDIGLDLQACIDLIEKLFLQPLGIMSILEEDCMFPKATDNSFKAKMYDNHIGKSANFQKPRPDKKLKYKANFELMHYS</sequence>
<dbReference type="Proteomes" id="UP001356427">
    <property type="component" value="Unassembled WGS sequence"/>
</dbReference>
<keyword evidence="3" id="KW-0067">ATP-binding</keyword>
<dbReference type="InterPro" id="IPR027417">
    <property type="entry name" value="P-loop_NTPase"/>
</dbReference>
<evidence type="ECO:0000256" key="3">
    <source>
        <dbReference type="ARBA" id="ARBA00022840"/>
    </source>
</evidence>
<accession>A0AAN8MQH3</accession>
<dbReference type="GO" id="GO:0005524">
    <property type="term" value="F:ATP binding"/>
    <property type="evidence" value="ECO:0007669"/>
    <property type="project" value="UniProtKB-KW"/>
</dbReference>
<dbReference type="GO" id="GO:0016020">
    <property type="term" value="C:membrane"/>
    <property type="evidence" value="ECO:0007669"/>
    <property type="project" value="TreeGrafter"/>
</dbReference>
<feature type="domain" description="Myosin motor" evidence="7">
    <location>
        <begin position="1"/>
        <end position="124"/>
    </location>
</feature>
<keyword evidence="4" id="KW-0175">Coiled coil</keyword>
<evidence type="ECO:0000256" key="5">
    <source>
        <dbReference type="ARBA" id="ARBA00023203"/>
    </source>
</evidence>
<dbReference type="InterPro" id="IPR001609">
    <property type="entry name" value="Myosin_head_motor_dom-like"/>
</dbReference>
<evidence type="ECO:0000256" key="1">
    <source>
        <dbReference type="ARBA" id="ARBA00008314"/>
    </source>
</evidence>
<comment type="similarity">
    <text evidence="1 6">Belongs to the TRAFAC class myosin-kinesin ATPase superfamily. Myosin family.</text>
</comment>
<name>A0AAN8MQH3_9TELE</name>
<evidence type="ECO:0000259" key="7">
    <source>
        <dbReference type="PROSITE" id="PS51456"/>
    </source>
</evidence>
<keyword evidence="6" id="KW-0518">Myosin</keyword>
<keyword evidence="2" id="KW-0547">Nucleotide-binding</keyword>